<dbReference type="Proteomes" id="UP000186698">
    <property type="component" value="Chromosome 1S"/>
</dbReference>
<dbReference type="SMART" id="SM00199">
    <property type="entry name" value="SCY"/>
    <property type="match status" value="1"/>
</dbReference>
<proteinExistence type="predicted"/>
<keyword evidence="3" id="KW-1185">Reference proteome</keyword>
<dbReference type="GeneID" id="108704493"/>
<evidence type="ECO:0000259" key="2">
    <source>
        <dbReference type="SMART" id="SM00199"/>
    </source>
</evidence>
<dbReference type="InterPro" id="IPR036048">
    <property type="entry name" value="Interleukin_8-like_sf"/>
</dbReference>
<gene>
    <name evidence="4" type="primary">cxcl11.S</name>
</gene>
<reference evidence="4" key="1">
    <citation type="submission" date="2025-08" db="UniProtKB">
        <authorList>
            <consortium name="RefSeq"/>
        </authorList>
    </citation>
    <scope>IDENTIFICATION</scope>
    <source>
        <strain evidence="4">J_2021</strain>
        <tissue evidence="4">Erythrocytes</tissue>
    </source>
</reference>
<accession>A0A8J0U7K8</accession>
<dbReference type="InterPro" id="IPR001089">
    <property type="entry name" value="Chemokine_CXC"/>
</dbReference>
<dbReference type="OrthoDB" id="9948647at2759"/>
<dbReference type="PRINTS" id="PR00437">
    <property type="entry name" value="SMALLCYTKCXC"/>
</dbReference>
<dbReference type="CTD" id="108704493"/>
<evidence type="ECO:0000256" key="1">
    <source>
        <dbReference type="ARBA" id="ARBA00022514"/>
    </source>
</evidence>
<dbReference type="Gene3D" id="2.40.50.40">
    <property type="match status" value="1"/>
</dbReference>
<dbReference type="GO" id="GO:0006955">
    <property type="term" value="P:immune response"/>
    <property type="evidence" value="ECO:0007669"/>
    <property type="project" value="InterPro"/>
</dbReference>
<dbReference type="SUPFAM" id="SSF54117">
    <property type="entry name" value="Interleukin 8-like chemokines"/>
    <property type="match status" value="1"/>
</dbReference>
<protein>
    <submittedName>
        <fullName evidence="4">C-X-C motif chemokine 11-1</fullName>
    </submittedName>
</protein>
<dbReference type="RefSeq" id="XP_018096557.2">
    <property type="nucleotide sequence ID" value="XM_018241068.2"/>
</dbReference>
<dbReference type="InterPro" id="IPR001811">
    <property type="entry name" value="Chemokine_IL8-like_dom"/>
</dbReference>
<name>A0A8J0U7K8_XENLA</name>
<feature type="domain" description="Chemokine interleukin-8-like" evidence="2">
    <location>
        <begin position="44"/>
        <end position="105"/>
    </location>
</feature>
<dbReference type="GO" id="GO:0008009">
    <property type="term" value="F:chemokine activity"/>
    <property type="evidence" value="ECO:0007669"/>
    <property type="project" value="InterPro"/>
</dbReference>
<evidence type="ECO:0000313" key="3">
    <source>
        <dbReference type="Proteomes" id="UP000186698"/>
    </source>
</evidence>
<evidence type="ECO:0000313" key="4">
    <source>
        <dbReference type="RefSeq" id="XP_018096557.2"/>
    </source>
</evidence>
<dbReference type="AlphaFoldDB" id="A0A8J0U7K8"/>
<dbReference type="Pfam" id="PF00048">
    <property type="entry name" value="IL8"/>
    <property type="match status" value="1"/>
</dbReference>
<dbReference type="KEGG" id="xla:108704493"/>
<organism evidence="3 4">
    <name type="scientific">Xenopus laevis</name>
    <name type="common">African clawed frog</name>
    <dbReference type="NCBI Taxonomy" id="8355"/>
    <lineage>
        <taxon>Eukaryota</taxon>
        <taxon>Metazoa</taxon>
        <taxon>Chordata</taxon>
        <taxon>Craniata</taxon>
        <taxon>Vertebrata</taxon>
        <taxon>Euteleostomi</taxon>
        <taxon>Amphibia</taxon>
        <taxon>Batrachia</taxon>
        <taxon>Anura</taxon>
        <taxon>Pipoidea</taxon>
        <taxon>Pipidae</taxon>
        <taxon>Xenopodinae</taxon>
        <taxon>Xenopus</taxon>
        <taxon>Xenopus</taxon>
    </lineage>
</organism>
<sequence>MGIASHRRFTLRDLKAGSMDSKYAIILCVLILSAALTKGQGIGGRRCLCKKLSKKLNLKHLIKIEIFPVRSRCENVEYVATMKGNRKPKCLSPKLKLLKDILSGKRKQQSIKVIKHE</sequence>
<dbReference type="GO" id="GO:0005615">
    <property type="term" value="C:extracellular space"/>
    <property type="evidence" value="ECO:0007669"/>
    <property type="project" value="UniProtKB-KW"/>
</dbReference>
<keyword evidence="1" id="KW-0202">Cytokine</keyword>